<evidence type="ECO:0000313" key="1">
    <source>
        <dbReference type="EMBL" id="JAE15806.1"/>
    </source>
</evidence>
<sequence length="81" mass="9019">MPSGKRLQMIFEVQLTARPWLVLPPDVHCHIKSTLHIQASHAHGLNNSVQIANYAWQPSDSLALTGEVIVETASCCFQVPW</sequence>
<reference evidence="1" key="1">
    <citation type="submission" date="2014-09" db="EMBL/GenBank/DDBJ databases">
        <authorList>
            <person name="Magalhaes I.L.F."/>
            <person name="Oliveira U."/>
            <person name="Santos F.R."/>
            <person name="Vidigal T.H.D.A."/>
            <person name="Brescovit A.D."/>
            <person name="Santos A.J."/>
        </authorList>
    </citation>
    <scope>NUCLEOTIDE SEQUENCE</scope>
    <source>
        <tissue evidence="1">Shoot tissue taken approximately 20 cm above the soil surface</tissue>
    </source>
</reference>
<dbReference type="EMBL" id="GBRH01182090">
    <property type="protein sequence ID" value="JAE15806.1"/>
    <property type="molecule type" value="Transcribed_RNA"/>
</dbReference>
<proteinExistence type="predicted"/>
<accession>A0A0A9FZT3</accession>
<organism evidence="1">
    <name type="scientific">Arundo donax</name>
    <name type="common">Giant reed</name>
    <name type="synonym">Donax arundinaceus</name>
    <dbReference type="NCBI Taxonomy" id="35708"/>
    <lineage>
        <taxon>Eukaryota</taxon>
        <taxon>Viridiplantae</taxon>
        <taxon>Streptophyta</taxon>
        <taxon>Embryophyta</taxon>
        <taxon>Tracheophyta</taxon>
        <taxon>Spermatophyta</taxon>
        <taxon>Magnoliopsida</taxon>
        <taxon>Liliopsida</taxon>
        <taxon>Poales</taxon>
        <taxon>Poaceae</taxon>
        <taxon>PACMAD clade</taxon>
        <taxon>Arundinoideae</taxon>
        <taxon>Arundineae</taxon>
        <taxon>Arundo</taxon>
    </lineage>
</organism>
<name>A0A0A9FZT3_ARUDO</name>
<dbReference type="AlphaFoldDB" id="A0A0A9FZT3"/>
<reference evidence="1" key="2">
    <citation type="journal article" date="2015" name="Data Brief">
        <title>Shoot transcriptome of the giant reed, Arundo donax.</title>
        <authorList>
            <person name="Barrero R.A."/>
            <person name="Guerrero F.D."/>
            <person name="Moolhuijzen P."/>
            <person name="Goolsby J.A."/>
            <person name="Tidwell J."/>
            <person name="Bellgard S.E."/>
            <person name="Bellgard M.I."/>
        </authorList>
    </citation>
    <scope>NUCLEOTIDE SEQUENCE</scope>
    <source>
        <tissue evidence="1">Shoot tissue taken approximately 20 cm above the soil surface</tissue>
    </source>
</reference>
<protein>
    <submittedName>
        <fullName evidence="1">Uncharacterized protein</fullName>
    </submittedName>
</protein>